<dbReference type="RefSeq" id="XP_037887957.1">
    <property type="nucleotide sequence ID" value="XM_038032029.1"/>
</dbReference>
<sequence>MPQPVAGGYISLEGSRRPSNGQAIYQSTTEPTGPTSMLESMKRVLGQVVGSTTNAASHDTDDLLNNTNGRQAIIISSSIHFRERDKSGKTLNNKMPSAPSAHTAEEARLLGTMPVDPLDDIELRSVQLQFPNARGSIIDACDQRRVTTDKGDIHVAIQGDTSKPAILTYHDLGLNYATSFAGFFNFPLMRGLLENFCVYHVTAPGQEEGAPTLPEDYIYPTMDELANQLQFVLSHFGLKSIIGFGIGAGANILARFALAHPDKVGAMCLINCVSTQSGWIEWGYQSFNARFLRTKGMTQGVIDYLMWHHFGRNPEERNHDLVQVYKQHFERGVNPTNLAMLINSYIHRNDLNIARTPTGTPGTETSASTLKMPIMNITGALSPHVDDTVTFNGRLDPTNSTWMKISDCAMVLEEQPAKLAEAFRLFLQGEGYATPLSTPASSPCGTKYLSYSNIFFANFKEEQERAIAEKLKQKSQQPQQQQPARVRTNTRLCRETAITNNNCDFTNILQHTKNQSAFEEKDEENEDENLNSNGNFHVQINETATIMQRNDKNGINNEHDDDDDDDIELQQNNQTSSLLERHHTVNGTLYTNGSKQSKKIRITENPLPETVTC</sequence>
<dbReference type="Proteomes" id="UP000092443">
    <property type="component" value="Unplaced"/>
</dbReference>
<evidence type="ECO:0000313" key="4">
    <source>
        <dbReference type="RefSeq" id="XP_037887957.1"/>
    </source>
</evidence>
<dbReference type="Pfam" id="PF03096">
    <property type="entry name" value="Ndr"/>
    <property type="match status" value="1"/>
</dbReference>
<name>A0A9C6DQY5_9MUSC</name>
<dbReference type="InterPro" id="IPR004142">
    <property type="entry name" value="NDRG"/>
</dbReference>
<dbReference type="FunFam" id="3.40.50.1820:FF:000047">
    <property type="entry name" value="protein NDRG3 isoform X8"/>
    <property type="match status" value="1"/>
</dbReference>
<comment type="similarity">
    <text evidence="1">Belongs to the NDRG family.</text>
</comment>
<keyword evidence="3" id="KW-1185">Reference proteome</keyword>
<dbReference type="Gene3D" id="3.40.50.1820">
    <property type="entry name" value="alpha/beta hydrolase"/>
    <property type="match status" value="1"/>
</dbReference>
<organism evidence="3 4">
    <name type="scientific">Glossina fuscipes</name>
    <dbReference type="NCBI Taxonomy" id="7396"/>
    <lineage>
        <taxon>Eukaryota</taxon>
        <taxon>Metazoa</taxon>
        <taxon>Ecdysozoa</taxon>
        <taxon>Arthropoda</taxon>
        <taxon>Hexapoda</taxon>
        <taxon>Insecta</taxon>
        <taxon>Pterygota</taxon>
        <taxon>Neoptera</taxon>
        <taxon>Endopterygota</taxon>
        <taxon>Diptera</taxon>
        <taxon>Brachycera</taxon>
        <taxon>Muscomorpha</taxon>
        <taxon>Hippoboscoidea</taxon>
        <taxon>Glossinidae</taxon>
        <taxon>Glossina</taxon>
    </lineage>
</organism>
<evidence type="ECO:0000256" key="1">
    <source>
        <dbReference type="ARBA" id="ARBA00005598"/>
    </source>
</evidence>
<dbReference type="PANTHER" id="PTHR11034">
    <property type="entry name" value="N-MYC DOWNSTREAM REGULATED"/>
    <property type="match status" value="1"/>
</dbReference>
<proteinExistence type="inferred from homology"/>
<feature type="compositionally biased region" description="Low complexity" evidence="2">
    <location>
        <begin position="474"/>
        <end position="483"/>
    </location>
</feature>
<dbReference type="KEGG" id="gfs:119636589"/>
<evidence type="ECO:0000256" key="2">
    <source>
        <dbReference type="SAM" id="MobiDB-lite"/>
    </source>
</evidence>
<feature type="compositionally biased region" description="Polar residues" evidence="2">
    <location>
        <begin position="17"/>
        <end position="35"/>
    </location>
</feature>
<accession>A0A9C6DQY5</accession>
<dbReference type="SUPFAM" id="SSF53474">
    <property type="entry name" value="alpha/beta-Hydrolases"/>
    <property type="match status" value="1"/>
</dbReference>
<dbReference type="AlphaFoldDB" id="A0A9C6DQY5"/>
<feature type="region of interest" description="Disordered" evidence="2">
    <location>
        <begin position="575"/>
        <end position="597"/>
    </location>
</feature>
<reference evidence="4" key="1">
    <citation type="submission" date="2025-08" db="UniProtKB">
        <authorList>
            <consortium name="RefSeq"/>
        </authorList>
    </citation>
    <scope>IDENTIFICATION</scope>
    <source>
        <tissue evidence="4">Whole body pupa</tissue>
    </source>
</reference>
<feature type="region of interest" description="Disordered" evidence="2">
    <location>
        <begin position="469"/>
        <end position="488"/>
    </location>
</feature>
<feature type="compositionally biased region" description="Polar residues" evidence="2">
    <location>
        <begin position="585"/>
        <end position="595"/>
    </location>
</feature>
<dbReference type="InterPro" id="IPR029058">
    <property type="entry name" value="AB_hydrolase_fold"/>
</dbReference>
<protein>
    <submittedName>
        <fullName evidence="4">Protein NDRG3 isoform X1</fullName>
    </submittedName>
</protein>
<gene>
    <name evidence="4" type="primary">LOC119636589</name>
</gene>
<evidence type="ECO:0000313" key="3">
    <source>
        <dbReference type="Proteomes" id="UP000092443"/>
    </source>
</evidence>
<feature type="region of interest" description="Disordered" evidence="2">
    <location>
        <begin position="1"/>
        <end position="35"/>
    </location>
</feature>
<dbReference type="GeneID" id="119636589"/>